<dbReference type="EMBL" id="JAMKFB020000004">
    <property type="protein sequence ID" value="KAL0194622.1"/>
    <property type="molecule type" value="Genomic_DNA"/>
</dbReference>
<proteinExistence type="predicted"/>
<dbReference type="Pfam" id="PF03372">
    <property type="entry name" value="Exo_endo_phos"/>
    <property type="match status" value="1"/>
</dbReference>
<gene>
    <name evidence="3" type="ORF">M9458_008194</name>
</gene>
<dbReference type="SUPFAM" id="SSF56219">
    <property type="entry name" value="DNase I-like"/>
    <property type="match status" value="1"/>
</dbReference>
<dbReference type="CDD" id="cd01650">
    <property type="entry name" value="RT_nLTR_like"/>
    <property type="match status" value="1"/>
</dbReference>
<dbReference type="CDD" id="cd09076">
    <property type="entry name" value="L1-EN"/>
    <property type="match status" value="1"/>
</dbReference>
<feature type="compositionally biased region" description="Polar residues" evidence="1">
    <location>
        <begin position="1039"/>
        <end position="1049"/>
    </location>
</feature>
<dbReference type="PANTHER" id="PTHR47027">
    <property type="entry name" value="REVERSE TRANSCRIPTASE DOMAIN-CONTAINING PROTEIN"/>
    <property type="match status" value="1"/>
</dbReference>
<evidence type="ECO:0000313" key="3">
    <source>
        <dbReference type="EMBL" id="KAL0194622.1"/>
    </source>
</evidence>
<name>A0ABD0R9N5_CIRMR</name>
<dbReference type="InterPro" id="IPR036691">
    <property type="entry name" value="Endo/exonu/phosph_ase_sf"/>
</dbReference>
<evidence type="ECO:0000313" key="4">
    <source>
        <dbReference type="Proteomes" id="UP001529510"/>
    </source>
</evidence>
<evidence type="ECO:0000259" key="2">
    <source>
        <dbReference type="PROSITE" id="PS50878"/>
    </source>
</evidence>
<feature type="domain" description="Reverse transcriptase" evidence="2">
    <location>
        <begin position="507"/>
        <end position="797"/>
    </location>
</feature>
<dbReference type="Pfam" id="PF00078">
    <property type="entry name" value="RVT_1"/>
    <property type="match status" value="1"/>
</dbReference>
<accession>A0ABD0R9N5</accession>
<dbReference type="InterPro" id="IPR043502">
    <property type="entry name" value="DNA/RNA_pol_sf"/>
</dbReference>
<dbReference type="SUPFAM" id="SSF56672">
    <property type="entry name" value="DNA/RNA polymerases"/>
    <property type="match status" value="1"/>
</dbReference>
<protein>
    <recommendedName>
        <fullName evidence="2">Reverse transcriptase domain-containing protein</fullName>
    </recommendedName>
</protein>
<dbReference type="InterPro" id="IPR000477">
    <property type="entry name" value="RT_dom"/>
</dbReference>
<organism evidence="3 4">
    <name type="scientific">Cirrhinus mrigala</name>
    <name type="common">Mrigala</name>
    <dbReference type="NCBI Taxonomy" id="683832"/>
    <lineage>
        <taxon>Eukaryota</taxon>
        <taxon>Metazoa</taxon>
        <taxon>Chordata</taxon>
        <taxon>Craniata</taxon>
        <taxon>Vertebrata</taxon>
        <taxon>Euteleostomi</taxon>
        <taxon>Actinopterygii</taxon>
        <taxon>Neopterygii</taxon>
        <taxon>Teleostei</taxon>
        <taxon>Ostariophysi</taxon>
        <taxon>Cypriniformes</taxon>
        <taxon>Cyprinidae</taxon>
        <taxon>Labeoninae</taxon>
        <taxon>Labeonini</taxon>
        <taxon>Cirrhinus</taxon>
    </lineage>
</organism>
<reference evidence="3 4" key="1">
    <citation type="submission" date="2024-05" db="EMBL/GenBank/DDBJ databases">
        <title>Genome sequencing and assembly of Indian major carp, Cirrhinus mrigala (Hamilton, 1822).</title>
        <authorList>
            <person name="Mohindra V."/>
            <person name="Chowdhury L.M."/>
            <person name="Lal K."/>
            <person name="Jena J.K."/>
        </authorList>
    </citation>
    <scope>NUCLEOTIDE SEQUENCE [LARGE SCALE GENOMIC DNA]</scope>
    <source>
        <strain evidence="3">CM1030</strain>
        <tissue evidence="3">Blood</tissue>
    </source>
</reference>
<dbReference type="InterPro" id="IPR005135">
    <property type="entry name" value="Endo/exonuclease/phosphatase"/>
</dbReference>
<dbReference type="Proteomes" id="UP001529510">
    <property type="component" value="Unassembled WGS sequence"/>
</dbReference>
<evidence type="ECO:0000256" key="1">
    <source>
        <dbReference type="SAM" id="MobiDB-lite"/>
    </source>
</evidence>
<keyword evidence="4" id="KW-1185">Reference proteome</keyword>
<dbReference type="PANTHER" id="PTHR47027:SF20">
    <property type="entry name" value="REVERSE TRANSCRIPTASE-LIKE PROTEIN WITH RNA-DIRECTED DNA POLYMERASE DOMAIN"/>
    <property type="match status" value="1"/>
</dbReference>
<comment type="caution">
    <text evidence="3">The sequence shown here is derived from an EMBL/GenBank/DDBJ whole genome shotgun (WGS) entry which is preliminary data.</text>
</comment>
<feature type="region of interest" description="Disordered" evidence="1">
    <location>
        <begin position="1039"/>
        <end position="1058"/>
    </location>
</feature>
<dbReference type="Gene3D" id="3.60.10.10">
    <property type="entry name" value="Endonuclease/exonuclease/phosphatase"/>
    <property type="match status" value="1"/>
</dbReference>
<dbReference type="AlphaFoldDB" id="A0ABD0R9N5"/>
<dbReference type="PROSITE" id="PS50878">
    <property type="entry name" value="RT_POL"/>
    <property type="match status" value="1"/>
</dbReference>
<sequence>MCSGLTTDLQQIDDVRRTAVIDRELSRLNVDIAALQETRLADNGTIREVSYTFYWQGKPLDQPRQYGVGFAVKNTLVSFVEPPTAGTERLLTLRLSTPSGPVNILSAYAPTLCSTAEEKDKFYQTLEEAISRIPSTDGLYLLGDFNARVGADHEAWPTCLTRFGRGKINENGQRLLELLCHHGLCVTNTFFKCKEIHQMSWRHPRSRRWHQLDFVITRRADIGSVLLTRSYHSTLVASKVCITPKRLHHLKKKGRLRINASCVSHLEKNQQFISRLENALSEGVTVDDTIDPKWLRLRDAVYNTAIITYGKKERKNADWYEAHWEEMEPVTEAKRKAFLAYKAKPSPSTLHALRTARNKAQQTARHCANTYWLSLCSSIQAAADIGNAGGMYEGIKKAIGPTPSKTGSLKSKTGEIITDQEKQMQRWTEHYLELYSTLNTVSDSALNAIPDLPVMEELDTPPTVEELSKAIDCLACGKAPGNDGIPPEVLKSGKPALLQPLHNLLCLCWEQGYIPQDMRDAKIITLYKNKGDRSDCNNYRGISLLSTVGKVFARVALARLQVLASRVYPESQSGFRVGRSTVDMMFSLRQLQEKCQEQQMPLYIAFIDLTKAFDLVSRSGLFSLLQKIGCPQHLLAVVTSFHDNMHSTVCYNGETSKAFQVSSGVKQGCVLAPTLFGIFFSMLLKYAFKDCNEGVYIHTRSDGKLYNIARLRAKTKVTEVLIREMLFADDAALTSHTEDGLQQLVTCLFHACKEFGLTISLRKTKVMAQGTETPPNIAIDGYTLEGVENFTYLGSTISSLLSIDSEISSRIAKAATAMAKLNQRVWNNSSLTEKTRLCVYQACILSTLLYGSETWTTYPRHERKLNSFHMRCLRRILQIKWQDRVPNTEVLERANISTLRAVLSERRLRWLGHVKRMDAGRIPKDLLYGELVEGQRRTGRPKLRFKDICKKDMKQCSIDFNSWESQADDRPAWRHTVRQGVLCAEAERNENATQKRFRRKQREQQLQQQPSLHLHLHQVRQELPLPSRTAQPLSVVQVDSQEAIPSSPETDGCHKKNH</sequence>